<keyword evidence="1" id="KW-0472">Membrane</keyword>
<protein>
    <submittedName>
        <fullName evidence="2">Uncharacterized protein</fullName>
    </submittedName>
</protein>
<feature type="transmembrane region" description="Helical" evidence="1">
    <location>
        <begin position="43"/>
        <end position="68"/>
    </location>
</feature>
<comment type="caution">
    <text evidence="2">The sequence shown here is derived from an EMBL/GenBank/DDBJ whole genome shotgun (WGS) entry which is preliminary data.</text>
</comment>
<evidence type="ECO:0000256" key="1">
    <source>
        <dbReference type="SAM" id="Phobius"/>
    </source>
</evidence>
<keyword evidence="1" id="KW-0812">Transmembrane</keyword>
<accession>A0A916SBY0</accession>
<gene>
    <name evidence="2" type="ORF">GCM10010979_04480</name>
</gene>
<keyword evidence="1" id="KW-1133">Transmembrane helix</keyword>
<dbReference type="RefSeq" id="WP_188509081.1">
    <property type="nucleotide sequence ID" value="NZ_BMGB01000001.1"/>
</dbReference>
<keyword evidence="3" id="KW-1185">Reference proteome</keyword>
<feature type="transmembrane region" description="Helical" evidence="1">
    <location>
        <begin position="89"/>
        <end position="113"/>
    </location>
</feature>
<evidence type="ECO:0000313" key="2">
    <source>
        <dbReference type="EMBL" id="GGA93032.1"/>
    </source>
</evidence>
<dbReference type="EMBL" id="BMGB01000001">
    <property type="protein sequence ID" value="GGA93032.1"/>
    <property type="molecule type" value="Genomic_DNA"/>
</dbReference>
<dbReference type="Proteomes" id="UP000606922">
    <property type="component" value="Unassembled WGS sequence"/>
</dbReference>
<feature type="transmembrane region" description="Helical" evidence="1">
    <location>
        <begin position="12"/>
        <end position="31"/>
    </location>
</feature>
<name>A0A916SBY0_9MICO</name>
<feature type="transmembrane region" description="Helical" evidence="1">
    <location>
        <begin position="119"/>
        <end position="144"/>
    </location>
</feature>
<evidence type="ECO:0000313" key="3">
    <source>
        <dbReference type="Proteomes" id="UP000606922"/>
    </source>
</evidence>
<reference evidence="2" key="1">
    <citation type="journal article" date="2014" name="Int. J. Syst. Evol. Microbiol.">
        <title>Complete genome sequence of Corynebacterium casei LMG S-19264T (=DSM 44701T), isolated from a smear-ripened cheese.</title>
        <authorList>
            <consortium name="US DOE Joint Genome Institute (JGI-PGF)"/>
            <person name="Walter F."/>
            <person name="Albersmeier A."/>
            <person name="Kalinowski J."/>
            <person name="Ruckert C."/>
        </authorList>
    </citation>
    <scope>NUCLEOTIDE SEQUENCE</scope>
    <source>
        <strain evidence="2">CGMCC 1.12813</strain>
    </source>
</reference>
<dbReference type="AlphaFoldDB" id="A0A916SBY0"/>
<reference evidence="2" key="2">
    <citation type="submission" date="2020-09" db="EMBL/GenBank/DDBJ databases">
        <authorList>
            <person name="Sun Q."/>
            <person name="Zhou Y."/>
        </authorList>
    </citation>
    <scope>NUCLEOTIDE SEQUENCE</scope>
    <source>
        <strain evidence="2">CGMCC 1.12813</strain>
    </source>
</reference>
<proteinExistence type="predicted"/>
<sequence>MIHRWVDRPAFDWLVAGLMGVFTFFFVDLVSESVNGSRAILVSLFQGLAAIAITLAGFVLTTITLLVGQLKSKVDTLNAKWKPGSSREIGELMFKPLIFLVLAFASSIAVVVASGQQGIFRTIVIATALGLAAGAFSALCRNVWLISRLVKQ</sequence>
<organism evidence="2 3">
    <name type="scientific">Conyzicola nivalis</name>
    <dbReference type="NCBI Taxonomy" id="1477021"/>
    <lineage>
        <taxon>Bacteria</taxon>
        <taxon>Bacillati</taxon>
        <taxon>Actinomycetota</taxon>
        <taxon>Actinomycetes</taxon>
        <taxon>Micrococcales</taxon>
        <taxon>Microbacteriaceae</taxon>
        <taxon>Conyzicola</taxon>
    </lineage>
</organism>